<evidence type="ECO:0000313" key="3">
    <source>
        <dbReference type="EMBL" id="PAV77398.1"/>
    </source>
</evidence>
<keyword evidence="2" id="KW-0732">Signal</keyword>
<evidence type="ECO:0000313" key="4">
    <source>
        <dbReference type="Proteomes" id="UP000218231"/>
    </source>
</evidence>
<proteinExistence type="predicted"/>
<feature type="compositionally biased region" description="Polar residues" evidence="1">
    <location>
        <begin position="97"/>
        <end position="108"/>
    </location>
</feature>
<protein>
    <submittedName>
        <fullName evidence="3">Uncharacterized protein</fullName>
    </submittedName>
</protein>
<evidence type="ECO:0000256" key="2">
    <source>
        <dbReference type="SAM" id="SignalP"/>
    </source>
</evidence>
<evidence type="ECO:0000256" key="1">
    <source>
        <dbReference type="SAM" id="MobiDB-lite"/>
    </source>
</evidence>
<feature type="region of interest" description="Disordered" evidence="1">
    <location>
        <begin position="29"/>
        <end position="108"/>
    </location>
</feature>
<gene>
    <name evidence="3" type="ORF">WR25_18766</name>
</gene>
<accession>A0A2A2KU20</accession>
<dbReference type="Proteomes" id="UP000218231">
    <property type="component" value="Unassembled WGS sequence"/>
</dbReference>
<feature type="chain" id="PRO_5012471777" evidence="2">
    <location>
        <begin position="21"/>
        <end position="108"/>
    </location>
</feature>
<keyword evidence="4" id="KW-1185">Reference proteome</keyword>
<comment type="caution">
    <text evidence="3">The sequence shown here is derived from an EMBL/GenBank/DDBJ whole genome shotgun (WGS) entry which is preliminary data.</text>
</comment>
<dbReference type="AlphaFoldDB" id="A0A2A2KU20"/>
<feature type="compositionally biased region" description="Low complexity" evidence="1">
    <location>
        <begin position="64"/>
        <end position="77"/>
    </location>
</feature>
<organism evidence="3 4">
    <name type="scientific">Diploscapter pachys</name>
    <dbReference type="NCBI Taxonomy" id="2018661"/>
    <lineage>
        <taxon>Eukaryota</taxon>
        <taxon>Metazoa</taxon>
        <taxon>Ecdysozoa</taxon>
        <taxon>Nematoda</taxon>
        <taxon>Chromadorea</taxon>
        <taxon>Rhabditida</taxon>
        <taxon>Rhabditina</taxon>
        <taxon>Rhabditomorpha</taxon>
        <taxon>Rhabditoidea</taxon>
        <taxon>Rhabditidae</taxon>
        <taxon>Diploscapter</taxon>
    </lineage>
</organism>
<reference evidence="3 4" key="1">
    <citation type="journal article" date="2017" name="Curr. Biol.">
        <title>Genome architecture and evolution of a unichromosomal asexual nematode.</title>
        <authorList>
            <person name="Fradin H."/>
            <person name="Zegar C."/>
            <person name="Gutwein M."/>
            <person name="Lucas J."/>
            <person name="Kovtun M."/>
            <person name="Corcoran D."/>
            <person name="Baugh L.R."/>
            <person name="Kiontke K."/>
            <person name="Gunsalus K."/>
            <person name="Fitch D.H."/>
            <person name="Piano F."/>
        </authorList>
    </citation>
    <scope>NUCLEOTIDE SEQUENCE [LARGE SCALE GENOMIC DNA]</scope>
    <source>
        <strain evidence="3">PF1309</strain>
    </source>
</reference>
<name>A0A2A2KU20_9BILA</name>
<feature type="signal peptide" evidence="2">
    <location>
        <begin position="1"/>
        <end position="20"/>
    </location>
</feature>
<dbReference type="EMBL" id="LIAE01007709">
    <property type="protein sequence ID" value="PAV77398.1"/>
    <property type="molecule type" value="Genomic_DNA"/>
</dbReference>
<sequence length="108" mass="12364">MKFILAIFALFLAAFELTSAHLRMGPMRPLIRNPRSMYSNELNDNSRDMDDYYRMQNGQNPSILPLLPNGNRNPNMPINRPTNGSGQMNILPYTPRPMTQAQNQVGRK</sequence>
<feature type="compositionally biased region" description="Basic and acidic residues" evidence="1">
    <location>
        <begin position="44"/>
        <end position="53"/>
    </location>
</feature>